<dbReference type="PhylomeDB" id="E9HDY2"/>
<reference evidence="2 3" key="1">
    <citation type="journal article" date="2011" name="Science">
        <title>The ecoresponsive genome of Daphnia pulex.</title>
        <authorList>
            <person name="Colbourne J.K."/>
            <person name="Pfrender M.E."/>
            <person name="Gilbert D."/>
            <person name="Thomas W.K."/>
            <person name="Tucker A."/>
            <person name="Oakley T.H."/>
            <person name="Tokishita S."/>
            <person name="Aerts A."/>
            <person name="Arnold G.J."/>
            <person name="Basu M.K."/>
            <person name="Bauer D.J."/>
            <person name="Caceres C.E."/>
            <person name="Carmel L."/>
            <person name="Casola C."/>
            <person name="Choi J.H."/>
            <person name="Detter J.C."/>
            <person name="Dong Q."/>
            <person name="Dusheyko S."/>
            <person name="Eads B.D."/>
            <person name="Frohlich T."/>
            <person name="Geiler-Samerotte K.A."/>
            <person name="Gerlach D."/>
            <person name="Hatcher P."/>
            <person name="Jogdeo S."/>
            <person name="Krijgsveld J."/>
            <person name="Kriventseva E.V."/>
            <person name="Kultz D."/>
            <person name="Laforsch C."/>
            <person name="Lindquist E."/>
            <person name="Lopez J."/>
            <person name="Manak J.R."/>
            <person name="Muller J."/>
            <person name="Pangilinan J."/>
            <person name="Patwardhan R.P."/>
            <person name="Pitluck S."/>
            <person name="Pritham E.J."/>
            <person name="Rechtsteiner A."/>
            <person name="Rho M."/>
            <person name="Rogozin I.B."/>
            <person name="Sakarya O."/>
            <person name="Salamov A."/>
            <person name="Schaack S."/>
            <person name="Shapiro H."/>
            <person name="Shiga Y."/>
            <person name="Skalitzky C."/>
            <person name="Smith Z."/>
            <person name="Souvorov A."/>
            <person name="Sung W."/>
            <person name="Tang Z."/>
            <person name="Tsuchiya D."/>
            <person name="Tu H."/>
            <person name="Vos H."/>
            <person name="Wang M."/>
            <person name="Wolf Y.I."/>
            <person name="Yamagata H."/>
            <person name="Yamada T."/>
            <person name="Ye Y."/>
            <person name="Shaw J.R."/>
            <person name="Andrews J."/>
            <person name="Crease T.J."/>
            <person name="Tang H."/>
            <person name="Lucas S.M."/>
            <person name="Robertson H.M."/>
            <person name="Bork P."/>
            <person name="Koonin E.V."/>
            <person name="Zdobnov E.M."/>
            <person name="Grigoriev I.V."/>
            <person name="Lynch M."/>
            <person name="Boore J.L."/>
        </authorList>
    </citation>
    <scope>NUCLEOTIDE SEQUENCE [LARGE SCALE GENOMIC DNA]</scope>
</reference>
<dbReference type="SUPFAM" id="SSF56219">
    <property type="entry name" value="DNase I-like"/>
    <property type="match status" value="1"/>
</dbReference>
<dbReference type="HOGENOM" id="CLU_889224_0_0_1"/>
<protein>
    <recommendedName>
        <fullName evidence="1">Endonuclease/exonuclease/phosphatase domain-containing protein</fullName>
    </recommendedName>
</protein>
<dbReference type="EMBL" id="GL732626">
    <property type="protein sequence ID" value="EFX70053.1"/>
    <property type="molecule type" value="Genomic_DNA"/>
</dbReference>
<dbReference type="PANTHER" id="PTHR33273:SF2">
    <property type="entry name" value="ENDONUCLEASE_EXONUCLEASE_PHOSPHATASE DOMAIN-CONTAINING PROTEIN"/>
    <property type="match status" value="1"/>
</dbReference>
<proteinExistence type="predicted"/>
<evidence type="ECO:0000313" key="3">
    <source>
        <dbReference type="Proteomes" id="UP000000305"/>
    </source>
</evidence>
<dbReference type="InterPro" id="IPR036691">
    <property type="entry name" value="Endo/exonu/phosph_ase_sf"/>
</dbReference>
<name>E9HDY2_DAPPU</name>
<dbReference type="InParanoid" id="E9HDY2"/>
<organism evidence="2 3">
    <name type="scientific">Daphnia pulex</name>
    <name type="common">Water flea</name>
    <dbReference type="NCBI Taxonomy" id="6669"/>
    <lineage>
        <taxon>Eukaryota</taxon>
        <taxon>Metazoa</taxon>
        <taxon>Ecdysozoa</taxon>
        <taxon>Arthropoda</taxon>
        <taxon>Crustacea</taxon>
        <taxon>Branchiopoda</taxon>
        <taxon>Diplostraca</taxon>
        <taxon>Cladocera</taxon>
        <taxon>Anomopoda</taxon>
        <taxon>Daphniidae</taxon>
        <taxon>Daphnia</taxon>
    </lineage>
</organism>
<dbReference type="KEGG" id="dpx:DAPPUDRAFT_328521"/>
<keyword evidence="3" id="KW-1185">Reference proteome</keyword>
<dbReference type="Proteomes" id="UP000000305">
    <property type="component" value="Unassembled WGS sequence"/>
</dbReference>
<dbReference type="GO" id="GO:0003824">
    <property type="term" value="F:catalytic activity"/>
    <property type="evidence" value="ECO:0007669"/>
    <property type="project" value="InterPro"/>
</dbReference>
<sequence>MQKSLQSSQSAVGQHVLELCKQVKQDEERYNVSPDKLDANDIKKAKAVSVLAFLAELPLATINSLSKTDLISRLSLEYEVSRLSDDLDIQADQIKFLEEKISPNEIVAIFVKDSDLDSLKKELNFWHLANQHISNFPGCVELTTTTCPLCLSYVYLRPSIYNFSTTITPILEAIAAPFTIIDTDANAKFQLWNSMLSDKRGSEFEPMLAYFILNVVNRSKTELDFSPSGTCFVDLTLVGDKVRVHRWLYLATPSISDHPYIFFEIDHVHFAKSQMKPNCWLAPNLSRVNRDLFSRKLFYALSNLPTPRGSGLS</sequence>
<gene>
    <name evidence="2" type="ORF">DAPPUDRAFT_328521</name>
</gene>
<evidence type="ECO:0000313" key="2">
    <source>
        <dbReference type="EMBL" id="EFX70053.1"/>
    </source>
</evidence>
<dbReference type="Pfam" id="PF14529">
    <property type="entry name" value="Exo_endo_phos_2"/>
    <property type="match status" value="1"/>
</dbReference>
<dbReference type="OrthoDB" id="6780406at2759"/>
<dbReference type="Gene3D" id="3.60.10.10">
    <property type="entry name" value="Endonuclease/exonuclease/phosphatase"/>
    <property type="match status" value="1"/>
</dbReference>
<evidence type="ECO:0000259" key="1">
    <source>
        <dbReference type="Pfam" id="PF14529"/>
    </source>
</evidence>
<accession>E9HDY2</accession>
<feature type="domain" description="Endonuclease/exonuclease/phosphatase" evidence="1">
    <location>
        <begin position="151"/>
        <end position="262"/>
    </location>
</feature>
<dbReference type="InterPro" id="IPR005135">
    <property type="entry name" value="Endo/exonuclease/phosphatase"/>
</dbReference>
<dbReference type="STRING" id="6669.E9HDY2"/>
<dbReference type="PANTHER" id="PTHR33273">
    <property type="entry name" value="DOMAIN-CONTAINING PROTEIN, PUTATIVE-RELATED"/>
    <property type="match status" value="1"/>
</dbReference>
<dbReference type="AlphaFoldDB" id="E9HDY2"/>